<dbReference type="InterPro" id="IPR036388">
    <property type="entry name" value="WH-like_DNA-bd_sf"/>
</dbReference>
<evidence type="ECO:0000259" key="4">
    <source>
        <dbReference type="Pfam" id="PF12680"/>
    </source>
</evidence>
<evidence type="ECO:0000256" key="1">
    <source>
        <dbReference type="ARBA" id="ARBA00011344"/>
    </source>
</evidence>
<dbReference type="Pfam" id="PF04542">
    <property type="entry name" value="Sigma70_r2"/>
    <property type="match status" value="1"/>
</dbReference>
<dbReference type="Proteomes" id="UP000252415">
    <property type="component" value="Unassembled WGS sequence"/>
</dbReference>
<dbReference type="SUPFAM" id="SSF54427">
    <property type="entry name" value="NTF2-like"/>
    <property type="match status" value="1"/>
</dbReference>
<dbReference type="InterPro" id="IPR032710">
    <property type="entry name" value="NTF2-like_dom_sf"/>
</dbReference>
<gene>
    <name evidence="5" type="ORF">DFP97_111205</name>
</gene>
<evidence type="ECO:0000259" key="2">
    <source>
        <dbReference type="Pfam" id="PF04542"/>
    </source>
</evidence>
<dbReference type="OrthoDB" id="3211555at2"/>
<dbReference type="PANTHER" id="PTHR30173:SF36">
    <property type="entry name" value="ECF RNA POLYMERASE SIGMA FACTOR SIGJ"/>
    <property type="match status" value="1"/>
</dbReference>
<dbReference type="AlphaFoldDB" id="A0A368VSN7"/>
<dbReference type="GO" id="GO:0016987">
    <property type="term" value="F:sigma factor activity"/>
    <property type="evidence" value="ECO:0007669"/>
    <property type="project" value="InterPro"/>
</dbReference>
<dbReference type="GO" id="GO:0006352">
    <property type="term" value="P:DNA-templated transcription initiation"/>
    <property type="evidence" value="ECO:0007669"/>
    <property type="project" value="InterPro"/>
</dbReference>
<comment type="caution">
    <text evidence="5">The sequence shown here is derived from an EMBL/GenBank/DDBJ whole genome shotgun (WGS) entry which is preliminary data.</text>
</comment>
<dbReference type="GO" id="GO:0003677">
    <property type="term" value="F:DNA binding"/>
    <property type="evidence" value="ECO:0007669"/>
    <property type="project" value="InterPro"/>
</dbReference>
<sequence length="315" mass="34867">MSYDSAGEQWYTTYKPLLFSHAYRMLGSVMDAEDVVHDAFITLNNADLSAIRNPKSYLCKIVTNRCIDRLRSARQKREVYVGPWLPEPLLTGDTDETFGDPAARYLQQESMSIAYVLLLQQLSAVERAVFLLREALQYEYDEIADMVGKSSTNCRQIYHRAKRSMSAHESTTGEQTERAATARAAGGKIGLIVEQFLHALAAGNIPKVLSLLAEDAILYSDGGGKVKAAVRPVEGADRISRFFAGLLTKLPEGFSVQLTNVNGQPGIVTFEQGRPLTVLSFRIEAGLIASVYIVANPDKLRHLQPKQPSTNPERD</sequence>
<protein>
    <submittedName>
        <fullName evidence="5">RNA polymerase sigma-70 factor (ECF subfamily)</fullName>
    </submittedName>
</protein>
<dbReference type="InterPro" id="IPR014303">
    <property type="entry name" value="RNA_pol_sigma-70_ECF"/>
</dbReference>
<comment type="subunit">
    <text evidence="1">Interacts transiently with the RNA polymerase catalytic core formed by RpoA, RpoB, RpoC and RpoZ (2 alpha, 1 beta, 1 beta' and 1 omega subunit) to form the RNA polymerase holoenzyme that can initiate transcription.</text>
</comment>
<dbReference type="InterPro" id="IPR013324">
    <property type="entry name" value="RNA_pol_sigma_r3/r4-like"/>
</dbReference>
<dbReference type="RefSeq" id="WP_114381677.1">
    <property type="nucleotide sequence ID" value="NZ_QPJD01000011.1"/>
</dbReference>
<dbReference type="InterPro" id="IPR014284">
    <property type="entry name" value="RNA_pol_sigma-70_dom"/>
</dbReference>
<organism evidence="5 6">
    <name type="scientific">Paenibacillus prosopidis</name>
    <dbReference type="NCBI Taxonomy" id="630520"/>
    <lineage>
        <taxon>Bacteria</taxon>
        <taxon>Bacillati</taxon>
        <taxon>Bacillota</taxon>
        <taxon>Bacilli</taxon>
        <taxon>Bacillales</taxon>
        <taxon>Paenibacillaceae</taxon>
        <taxon>Paenibacillus</taxon>
    </lineage>
</organism>
<reference evidence="5 6" key="1">
    <citation type="submission" date="2018-07" db="EMBL/GenBank/DDBJ databases">
        <title>Genomic Encyclopedia of Type Strains, Phase III (KMG-III): the genomes of soil and plant-associated and newly described type strains.</title>
        <authorList>
            <person name="Whitman W."/>
        </authorList>
    </citation>
    <scope>NUCLEOTIDE SEQUENCE [LARGE SCALE GENOMIC DNA]</scope>
    <source>
        <strain evidence="5 6">CECT 7506</strain>
    </source>
</reference>
<evidence type="ECO:0000259" key="3">
    <source>
        <dbReference type="Pfam" id="PF08281"/>
    </source>
</evidence>
<dbReference type="InterPro" id="IPR037401">
    <property type="entry name" value="SnoaL-like"/>
</dbReference>
<dbReference type="InterPro" id="IPR013325">
    <property type="entry name" value="RNA_pol_sigma_r2"/>
</dbReference>
<dbReference type="InterPro" id="IPR052704">
    <property type="entry name" value="ECF_Sigma-70_Domain"/>
</dbReference>
<proteinExistence type="predicted"/>
<dbReference type="Pfam" id="PF08281">
    <property type="entry name" value="Sigma70_r4_2"/>
    <property type="match status" value="1"/>
</dbReference>
<feature type="domain" description="RNA polymerase sigma factor 70 region 4 type 2" evidence="3">
    <location>
        <begin position="116"/>
        <end position="165"/>
    </location>
</feature>
<dbReference type="SUPFAM" id="SSF88946">
    <property type="entry name" value="Sigma2 domain of RNA polymerase sigma factors"/>
    <property type="match status" value="1"/>
</dbReference>
<accession>A0A368VSN7</accession>
<dbReference type="InterPro" id="IPR007627">
    <property type="entry name" value="RNA_pol_sigma70_r2"/>
</dbReference>
<dbReference type="Pfam" id="PF12680">
    <property type="entry name" value="SnoaL_2"/>
    <property type="match status" value="1"/>
</dbReference>
<dbReference type="Gene3D" id="1.10.1740.10">
    <property type="match status" value="1"/>
</dbReference>
<dbReference type="InterPro" id="IPR013249">
    <property type="entry name" value="RNA_pol_sigma70_r4_t2"/>
</dbReference>
<dbReference type="Gene3D" id="1.10.10.10">
    <property type="entry name" value="Winged helix-like DNA-binding domain superfamily/Winged helix DNA-binding domain"/>
    <property type="match status" value="1"/>
</dbReference>
<dbReference type="EMBL" id="QPJD01000011">
    <property type="protein sequence ID" value="RCW44977.1"/>
    <property type="molecule type" value="Genomic_DNA"/>
</dbReference>
<dbReference type="NCBIfam" id="TIGR02957">
    <property type="entry name" value="SigX4"/>
    <property type="match status" value="1"/>
</dbReference>
<evidence type="ECO:0000313" key="6">
    <source>
        <dbReference type="Proteomes" id="UP000252415"/>
    </source>
</evidence>
<dbReference type="NCBIfam" id="TIGR02937">
    <property type="entry name" value="sigma70-ECF"/>
    <property type="match status" value="1"/>
</dbReference>
<dbReference type="NCBIfam" id="NF007214">
    <property type="entry name" value="PRK09636.1"/>
    <property type="match status" value="1"/>
</dbReference>
<feature type="domain" description="SnoaL-like" evidence="4">
    <location>
        <begin position="193"/>
        <end position="271"/>
    </location>
</feature>
<feature type="domain" description="RNA polymerase sigma-70 region 2" evidence="2">
    <location>
        <begin position="11"/>
        <end position="74"/>
    </location>
</feature>
<name>A0A368VSN7_9BACL</name>
<dbReference type="PANTHER" id="PTHR30173">
    <property type="entry name" value="SIGMA 19 FACTOR"/>
    <property type="match status" value="1"/>
</dbReference>
<dbReference type="SUPFAM" id="SSF88659">
    <property type="entry name" value="Sigma3 and sigma4 domains of RNA polymerase sigma factors"/>
    <property type="match status" value="1"/>
</dbReference>
<dbReference type="Gene3D" id="3.10.450.50">
    <property type="match status" value="1"/>
</dbReference>
<evidence type="ECO:0000313" key="5">
    <source>
        <dbReference type="EMBL" id="RCW44977.1"/>
    </source>
</evidence>
<keyword evidence="6" id="KW-1185">Reference proteome</keyword>